<dbReference type="EMBL" id="VWNE01000015">
    <property type="protein sequence ID" value="KAA8482778.1"/>
    <property type="molecule type" value="Genomic_DNA"/>
</dbReference>
<dbReference type="PROSITE" id="PS51257">
    <property type="entry name" value="PROKAR_LIPOPROTEIN"/>
    <property type="match status" value="1"/>
</dbReference>
<dbReference type="InterPro" id="IPR011990">
    <property type="entry name" value="TPR-like_helical_dom_sf"/>
</dbReference>
<reference evidence="8 9" key="1">
    <citation type="submission" date="2019-09" db="EMBL/GenBank/DDBJ databases">
        <title>Pararcticibacter amylolyticus gen. nov., sp. nov., isolated from a rottenly hemp rope, and reclassification of Pedobacter tournemirensis as Pararcticibacter tournemirensis comb. nov.</title>
        <authorList>
            <person name="Cai Y."/>
        </authorList>
    </citation>
    <scope>NUCLEOTIDE SEQUENCE [LARGE SCALE GENOMIC DNA]</scope>
    <source>
        <strain evidence="8 9">TF5-37.2-LB10</strain>
    </source>
</reference>
<evidence type="ECO:0000259" key="6">
    <source>
        <dbReference type="Pfam" id="PF07980"/>
    </source>
</evidence>
<sequence length="496" mass="56875">MKHYIYIILIGLAFSSCKKFLDVQPESDVTKEDLFKTEEGFKEALNGVYNLNAEKSLYGENLTFGNLDIMAQNYDFTDANPRKVQSFLYEDQFLISKNDEIWASAYKAIGNINSILEAVEKNKGVLFDKNYELIKGEALTLRAYLHFDLLRMFAPSFVSKPNAVAIPYVTIVSIKSTPFSTTTEVLNKIIADLTEAKQLLKVADPILSAGYIVGYPDKTYPDDFPEAMKSTETSSNSLFLQNRRHRMNYYTVCGELARVYLYKGDMVNSLANAKEVIDSGKFPWTKQQDFFSSNSQQRDKVFYPEIITGWYVPQSQELLNRLFSNDNPSNAPTITQKEFIYEKGSVGAEDWRFRQWFRDVPVNNSPGRSLVQKYTWNGTPQRNMHPTVAPAMRLSEMYYIAAEATFDTDPVKATAYVDSVRFHRGIGVALPKTIAKPDFIRKLVEEARKEFYGESQIFYMYKRLNRDVINTNGMVYPASDEIFVFPLPLDELAYRN</sequence>
<accession>A0A5M9HBX4</accession>
<comment type="similarity">
    <text evidence="2">Belongs to the SusD family.</text>
</comment>
<dbReference type="Proteomes" id="UP000322918">
    <property type="component" value="Unassembled WGS sequence"/>
</dbReference>
<dbReference type="RefSeq" id="WP_141815317.1">
    <property type="nucleotide sequence ID" value="NZ_VFPL01000001.1"/>
</dbReference>
<evidence type="ECO:0000313" key="9">
    <source>
        <dbReference type="Proteomes" id="UP000322918"/>
    </source>
</evidence>
<evidence type="ECO:0000256" key="3">
    <source>
        <dbReference type="ARBA" id="ARBA00022729"/>
    </source>
</evidence>
<dbReference type="GO" id="GO:0009279">
    <property type="term" value="C:cell outer membrane"/>
    <property type="evidence" value="ECO:0007669"/>
    <property type="project" value="UniProtKB-SubCell"/>
</dbReference>
<evidence type="ECO:0000259" key="7">
    <source>
        <dbReference type="Pfam" id="PF14322"/>
    </source>
</evidence>
<gene>
    <name evidence="8" type="ORF">F1649_11040</name>
</gene>
<comment type="caution">
    <text evidence="8">The sequence shown here is derived from an EMBL/GenBank/DDBJ whole genome shotgun (WGS) entry which is preliminary data.</text>
</comment>
<dbReference type="InterPro" id="IPR012944">
    <property type="entry name" value="SusD_RagB_dom"/>
</dbReference>
<dbReference type="Pfam" id="PF07980">
    <property type="entry name" value="SusD_RagB"/>
    <property type="match status" value="1"/>
</dbReference>
<dbReference type="OrthoDB" id="1097962at2"/>
<evidence type="ECO:0000256" key="4">
    <source>
        <dbReference type="ARBA" id="ARBA00023136"/>
    </source>
</evidence>
<protein>
    <submittedName>
        <fullName evidence="8">RagB/SusD family nutrient uptake outer membrane protein</fullName>
    </submittedName>
</protein>
<feature type="domain" description="SusD-like N-terminal" evidence="7">
    <location>
        <begin position="19"/>
        <end position="200"/>
    </location>
</feature>
<evidence type="ECO:0000256" key="2">
    <source>
        <dbReference type="ARBA" id="ARBA00006275"/>
    </source>
</evidence>
<evidence type="ECO:0000256" key="5">
    <source>
        <dbReference type="ARBA" id="ARBA00023237"/>
    </source>
</evidence>
<keyword evidence="9" id="KW-1185">Reference proteome</keyword>
<dbReference type="AlphaFoldDB" id="A0A5M9HBX4"/>
<dbReference type="Gene3D" id="1.25.40.390">
    <property type="match status" value="1"/>
</dbReference>
<comment type="subcellular location">
    <subcellularLocation>
        <location evidence="1">Cell outer membrane</location>
    </subcellularLocation>
</comment>
<feature type="domain" description="RagB/SusD" evidence="6">
    <location>
        <begin position="282"/>
        <end position="476"/>
    </location>
</feature>
<evidence type="ECO:0000313" key="8">
    <source>
        <dbReference type="EMBL" id="KAA8482778.1"/>
    </source>
</evidence>
<proteinExistence type="inferred from homology"/>
<keyword evidence="4" id="KW-0472">Membrane</keyword>
<organism evidence="8 9">
    <name type="scientific">Arcticibacter tournemirensis</name>
    <dbReference type="NCBI Taxonomy" id="699437"/>
    <lineage>
        <taxon>Bacteria</taxon>
        <taxon>Pseudomonadati</taxon>
        <taxon>Bacteroidota</taxon>
        <taxon>Sphingobacteriia</taxon>
        <taxon>Sphingobacteriales</taxon>
        <taxon>Sphingobacteriaceae</taxon>
        <taxon>Arcticibacter</taxon>
    </lineage>
</organism>
<keyword evidence="5" id="KW-0998">Cell outer membrane</keyword>
<name>A0A5M9HBX4_9SPHI</name>
<dbReference type="Pfam" id="PF14322">
    <property type="entry name" value="SusD-like_3"/>
    <property type="match status" value="1"/>
</dbReference>
<dbReference type="InterPro" id="IPR033985">
    <property type="entry name" value="SusD-like_N"/>
</dbReference>
<keyword evidence="3" id="KW-0732">Signal</keyword>
<dbReference type="SUPFAM" id="SSF48452">
    <property type="entry name" value="TPR-like"/>
    <property type="match status" value="1"/>
</dbReference>
<evidence type="ECO:0000256" key="1">
    <source>
        <dbReference type="ARBA" id="ARBA00004442"/>
    </source>
</evidence>